<dbReference type="GO" id="GO:0015385">
    <property type="term" value="F:sodium:proton antiporter activity"/>
    <property type="evidence" value="ECO:0007669"/>
    <property type="project" value="InterPro"/>
</dbReference>
<dbReference type="InterPro" id="IPR006153">
    <property type="entry name" value="Cation/H_exchanger_TM"/>
</dbReference>
<feature type="transmembrane region" description="Helical" evidence="10">
    <location>
        <begin position="109"/>
        <end position="133"/>
    </location>
</feature>
<feature type="transmembrane region" description="Helical" evidence="10">
    <location>
        <begin position="6"/>
        <end position="21"/>
    </location>
</feature>
<evidence type="ECO:0000256" key="9">
    <source>
        <dbReference type="ARBA" id="ARBA00023201"/>
    </source>
</evidence>
<keyword evidence="14" id="KW-1185">Reference proteome</keyword>
<dbReference type="EMBL" id="CP011366">
    <property type="protein sequence ID" value="AKG74970.1"/>
    <property type="molecule type" value="Genomic_DNA"/>
</dbReference>
<name>A0A0F7D4X0_9STAP</name>
<evidence type="ECO:0000256" key="6">
    <source>
        <dbReference type="ARBA" id="ARBA00023053"/>
    </source>
</evidence>
<dbReference type="PANTHER" id="PTHR10110">
    <property type="entry name" value="SODIUM/HYDROGEN EXCHANGER"/>
    <property type="match status" value="1"/>
</dbReference>
<evidence type="ECO:0000256" key="10">
    <source>
        <dbReference type="SAM" id="Phobius"/>
    </source>
</evidence>
<evidence type="ECO:0000256" key="3">
    <source>
        <dbReference type="ARBA" id="ARBA00022475"/>
    </source>
</evidence>
<keyword evidence="9" id="KW-0739">Sodium transport</keyword>
<feature type="transmembrane region" description="Helical" evidence="10">
    <location>
        <begin position="238"/>
        <end position="257"/>
    </location>
</feature>
<evidence type="ECO:0000256" key="8">
    <source>
        <dbReference type="ARBA" id="ARBA00023136"/>
    </source>
</evidence>
<reference evidence="13 15" key="3">
    <citation type="submission" date="2016-10" db="EMBL/GenBank/DDBJ databases">
        <authorList>
            <person name="Varghese N."/>
            <person name="Submissions S."/>
        </authorList>
    </citation>
    <scope>NUCLEOTIDE SEQUENCE [LARGE SCALE GENOMIC DNA]</scope>
    <source>
        <strain evidence="13 15">CGMCC 1.6501</strain>
    </source>
</reference>
<dbReference type="GO" id="GO:0051453">
    <property type="term" value="P:regulation of intracellular pH"/>
    <property type="evidence" value="ECO:0007669"/>
    <property type="project" value="TreeGrafter"/>
</dbReference>
<feature type="transmembrane region" description="Helical" evidence="10">
    <location>
        <begin position="83"/>
        <end position="103"/>
    </location>
</feature>
<evidence type="ECO:0000313" key="13">
    <source>
        <dbReference type="EMBL" id="SFK67571.1"/>
    </source>
</evidence>
<keyword evidence="8 10" id="KW-0472">Membrane</keyword>
<evidence type="ECO:0000259" key="11">
    <source>
        <dbReference type="Pfam" id="PF00999"/>
    </source>
</evidence>
<feature type="transmembrane region" description="Helical" evidence="10">
    <location>
        <begin position="178"/>
        <end position="204"/>
    </location>
</feature>
<evidence type="ECO:0000313" key="14">
    <source>
        <dbReference type="Proteomes" id="UP000034029"/>
    </source>
</evidence>
<dbReference type="InterPro" id="IPR018422">
    <property type="entry name" value="Cation/H_exchanger_CPA1"/>
</dbReference>
<evidence type="ECO:0000256" key="7">
    <source>
        <dbReference type="ARBA" id="ARBA00023065"/>
    </source>
</evidence>
<evidence type="ECO:0000256" key="4">
    <source>
        <dbReference type="ARBA" id="ARBA00022692"/>
    </source>
</evidence>
<evidence type="ECO:0000256" key="1">
    <source>
        <dbReference type="ARBA" id="ARBA00004651"/>
    </source>
</evidence>
<dbReference type="GO" id="GO:0015386">
    <property type="term" value="F:potassium:proton antiporter activity"/>
    <property type="evidence" value="ECO:0007669"/>
    <property type="project" value="TreeGrafter"/>
</dbReference>
<dbReference type="InterPro" id="IPR038770">
    <property type="entry name" value="Na+/solute_symporter_sf"/>
</dbReference>
<dbReference type="GO" id="GO:0098719">
    <property type="term" value="P:sodium ion import across plasma membrane"/>
    <property type="evidence" value="ECO:0007669"/>
    <property type="project" value="TreeGrafter"/>
</dbReference>
<feature type="transmembrane region" description="Helical" evidence="10">
    <location>
        <begin position="336"/>
        <end position="354"/>
    </location>
</feature>
<keyword evidence="4 10" id="KW-0812">Transmembrane</keyword>
<dbReference type="Gene3D" id="1.20.1530.20">
    <property type="match status" value="1"/>
</dbReference>
<dbReference type="Proteomes" id="UP000034029">
    <property type="component" value="Chromosome"/>
</dbReference>
<feature type="transmembrane region" description="Helical" evidence="10">
    <location>
        <begin position="269"/>
        <end position="288"/>
    </location>
</feature>
<feature type="transmembrane region" description="Helical" evidence="10">
    <location>
        <begin position="54"/>
        <end position="71"/>
    </location>
</feature>
<organism evidence="13 15">
    <name type="scientific">Salinicoccus halodurans</name>
    <dbReference type="NCBI Taxonomy" id="407035"/>
    <lineage>
        <taxon>Bacteria</taxon>
        <taxon>Bacillati</taxon>
        <taxon>Bacillota</taxon>
        <taxon>Bacilli</taxon>
        <taxon>Bacillales</taxon>
        <taxon>Staphylococcaceae</taxon>
        <taxon>Salinicoccus</taxon>
    </lineage>
</organism>
<feature type="domain" description="Cation/H+ exchanger transmembrane" evidence="11">
    <location>
        <begin position="8"/>
        <end position="391"/>
    </location>
</feature>
<keyword evidence="5 10" id="KW-1133">Transmembrane helix</keyword>
<dbReference type="KEGG" id="shv:AAT16_12720"/>
<comment type="subcellular location">
    <subcellularLocation>
        <location evidence="1">Cell membrane</location>
        <topology evidence="1">Multi-pass membrane protein</topology>
    </subcellularLocation>
</comment>
<reference evidence="14" key="2">
    <citation type="submission" date="2015-04" db="EMBL/GenBank/DDBJ databases">
        <title>Complete genome sequence of Salinicoccus halodurans strain H3B36, isolated from the Qaidam basin of China.</title>
        <authorList>
            <person name="Ma Y."/>
            <person name="Jiang K."/>
            <person name="Xue Y."/>
        </authorList>
    </citation>
    <scope>NUCLEOTIDE SEQUENCE [LARGE SCALE GENOMIC DNA]</scope>
    <source>
        <strain evidence="14">H3B36</strain>
    </source>
</reference>
<dbReference type="RefSeq" id="WP_046791147.1">
    <property type="nucleotide sequence ID" value="NZ_CP011366.1"/>
</dbReference>
<dbReference type="OrthoDB" id="9809206at2"/>
<feature type="transmembrane region" description="Helical" evidence="10">
    <location>
        <begin position="294"/>
        <end position="316"/>
    </location>
</feature>
<dbReference type="AlphaFoldDB" id="A0A0F7D4X0"/>
<proteinExistence type="predicted"/>
<dbReference type="Proteomes" id="UP000183090">
    <property type="component" value="Unassembled WGS sequence"/>
</dbReference>
<protein>
    <submittedName>
        <fullName evidence="13">Sodium/proton antiporter, CPA1 family</fullName>
    </submittedName>
    <submittedName>
        <fullName evidence="12">Sodium:proton antiporter</fullName>
    </submittedName>
</protein>
<dbReference type="EMBL" id="FOTB01000002">
    <property type="protein sequence ID" value="SFK67571.1"/>
    <property type="molecule type" value="Genomic_DNA"/>
</dbReference>
<evidence type="ECO:0000313" key="12">
    <source>
        <dbReference type="EMBL" id="AKG74970.1"/>
    </source>
</evidence>
<keyword evidence="3" id="KW-1003">Cell membrane</keyword>
<evidence type="ECO:0000256" key="2">
    <source>
        <dbReference type="ARBA" id="ARBA00022448"/>
    </source>
</evidence>
<keyword evidence="7" id="KW-0406">Ion transport</keyword>
<feature type="transmembrane region" description="Helical" evidence="10">
    <location>
        <begin position="154"/>
        <end position="172"/>
    </location>
</feature>
<keyword evidence="6" id="KW-0915">Sodium</keyword>
<feature type="transmembrane region" description="Helical" evidence="10">
    <location>
        <begin position="366"/>
        <end position="389"/>
    </location>
</feature>
<accession>A0A0F7D4X0</accession>
<dbReference type="PANTHER" id="PTHR10110:SF86">
    <property type="entry name" value="SODIUM_HYDROGEN EXCHANGER 7"/>
    <property type="match status" value="1"/>
</dbReference>
<evidence type="ECO:0000256" key="5">
    <source>
        <dbReference type="ARBA" id="ARBA00022989"/>
    </source>
</evidence>
<dbReference type="GO" id="GO:0005886">
    <property type="term" value="C:plasma membrane"/>
    <property type="evidence" value="ECO:0007669"/>
    <property type="project" value="UniProtKB-SubCell"/>
</dbReference>
<gene>
    <name evidence="12" type="ORF">AAT16_12720</name>
    <name evidence="13" type="ORF">SAMN05216235_1087</name>
</gene>
<evidence type="ECO:0000313" key="15">
    <source>
        <dbReference type="Proteomes" id="UP000183090"/>
    </source>
</evidence>
<reference evidence="12 14" key="1">
    <citation type="journal article" date="2015" name="Int. J. Syst. Evol. Microbiol.">
        <title>Complete genome sequence of Salinicoccus halodurans H3B36, isolated from the Qaidam Basin in China.</title>
        <authorList>
            <person name="Jiang K."/>
            <person name="Xue Y."/>
            <person name="Ma Y."/>
        </authorList>
    </citation>
    <scope>NUCLEOTIDE SEQUENCE [LARGE SCALE GENOMIC DNA]</scope>
    <source>
        <strain evidence="12 14">H3B36</strain>
    </source>
</reference>
<keyword evidence="2" id="KW-0813">Transport</keyword>
<sequence>MTASQIILLLLIGYIIFTIDQKQENFPVPTILVLIGVGLFSIPYFSSIEVTENMIYHIFLPALLFTSAYQFPPDGLKKNAGIITFLGTFGIIFTIALLGSAIYALSGPFISLTFLEALIIAAILTPTDPVSVVSIIKKSTGNDKIAHVVEGESLINDGTSIVVFATLAGMFVEKQTFSIGFFLGEFLLVSLGGAVLGVLAGWLMSKIVHFTHDRRYQVMLSIILAYGTFNIAEYLGVSGVLATVFAGIMLSFEYASTEREEKFREYLDGFWGIAELSILSLLFLLIGIQSADSLLFGGWGFAIIIFILSMVIRYILIMGATRLFPKWRNEISWREATLISWSGLKGTMSIFLILTLSSKNTGDVEMIVSLSFAAVLISLVVQSLGVAPLSKKLIK</sequence>
<feature type="transmembrane region" description="Helical" evidence="10">
    <location>
        <begin position="28"/>
        <end position="48"/>
    </location>
</feature>
<dbReference type="Pfam" id="PF00999">
    <property type="entry name" value="Na_H_Exchanger"/>
    <property type="match status" value="1"/>
</dbReference>